<evidence type="ECO:0000313" key="3">
    <source>
        <dbReference type="Proteomes" id="UP000238634"/>
    </source>
</evidence>
<dbReference type="STRING" id="1920490.GCA_001895925_02444"/>
<evidence type="ECO:0000313" key="2">
    <source>
        <dbReference type="EMBL" id="PSB16421.1"/>
    </source>
</evidence>
<accession>A0A2T1D7J9</accession>
<feature type="compositionally biased region" description="Polar residues" evidence="1">
    <location>
        <begin position="1"/>
        <end position="25"/>
    </location>
</feature>
<dbReference type="Proteomes" id="UP000238634">
    <property type="component" value="Unassembled WGS sequence"/>
</dbReference>
<feature type="region of interest" description="Disordered" evidence="1">
    <location>
        <begin position="1"/>
        <end position="41"/>
    </location>
</feature>
<name>A0A2T1D7J9_9CYAN</name>
<proteinExistence type="predicted"/>
<protein>
    <submittedName>
        <fullName evidence="2">Uncharacterized protein</fullName>
    </submittedName>
</protein>
<evidence type="ECO:0000256" key="1">
    <source>
        <dbReference type="SAM" id="MobiDB-lite"/>
    </source>
</evidence>
<reference evidence="2 3" key="1">
    <citation type="submission" date="2018-02" db="EMBL/GenBank/DDBJ databases">
        <authorList>
            <person name="Cohen D.B."/>
            <person name="Kent A.D."/>
        </authorList>
    </citation>
    <scope>NUCLEOTIDE SEQUENCE [LARGE SCALE GENOMIC DNA]</scope>
    <source>
        <strain evidence="2 3">ULC007</strain>
    </source>
</reference>
<dbReference type="EMBL" id="PVWG01000042">
    <property type="protein sequence ID" value="PSB16421.1"/>
    <property type="molecule type" value="Genomic_DNA"/>
</dbReference>
<organism evidence="2 3">
    <name type="scientific">Phormidesmis priestleyi ULC007</name>
    <dbReference type="NCBI Taxonomy" id="1920490"/>
    <lineage>
        <taxon>Bacteria</taxon>
        <taxon>Bacillati</taxon>
        <taxon>Cyanobacteriota</taxon>
        <taxon>Cyanophyceae</taxon>
        <taxon>Leptolyngbyales</taxon>
        <taxon>Leptolyngbyaceae</taxon>
        <taxon>Phormidesmis</taxon>
    </lineage>
</organism>
<dbReference type="RefSeq" id="WP_073074714.1">
    <property type="nucleotide sequence ID" value="NZ_MPPI01000044.1"/>
</dbReference>
<comment type="caution">
    <text evidence="2">The sequence shown here is derived from an EMBL/GenBank/DDBJ whole genome shotgun (WGS) entry which is preliminary data.</text>
</comment>
<reference evidence="2 3" key="2">
    <citation type="submission" date="2018-03" db="EMBL/GenBank/DDBJ databases">
        <title>The ancient ancestry and fast evolution of plastids.</title>
        <authorList>
            <person name="Moore K.R."/>
            <person name="Magnabosco C."/>
            <person name="Momper L."/>
            <person name="Gold D.A."/>
            <person name="Bosak T."/>
            <person name="Fournier G.P."/>
        </authorList>
    </citation>
    <scope>NUCLEOTIDE SEQUENCE [LARGE SCALE GENOMIC DNA]</scope>
    <source>
        <strain evidence="2 3">ULC007</strain>
    </source>
</reference>
<sequence length="84" mass="9390">MSQSPLDSEQPSESLQPKITQSSTGALGGQQAACGNNNSQHQDNRQTHIYYLDLQDKDLEPLSIWGKILSYFKVFVFIATTLIF</sequence>
<dbReference type="AlphaFoldDB" id="A0A2T1D7J9"/>
<gene>
    <name evidence="2" type="ORF">C7B65_21650</name>
</gene>
<keyword evidence="3" id="KW-1185">Reference proteome</keyword>